<accession>A0A3G5A911</accession>
<reference evidence="1" key="1">
    <citation type="submission" date="2018-10" db="EMBL/GenBank/DDBJ databases">
        <title>Hidden diversity of soil giant viruses.</title>
        <authorList>
            <person name="Schulz F."/>
            <person name="Alteio L."/>
            <person name="Goudeau D."/>
            <person name="Ryan E.M."/>
            <person name="Malmstrom R.R."/>
            <person name="Blanchard J."/>
            <person name="Woyke T."/>
        </authorList>
    </citation>
    <scope>NUCLEOTIDE SEQUENCE</scope>
    <source>
        <strain evidence="1">HYV1</strain>
    </source>
</reference>
<evidence type="ECO:0000313" key="1">
    <source>
        <dbReference type="EMBL" id="AYV83725.1"/>
    </source>
</evidence>
<name>A0A3G5A911_9VIRU</name>
<protein>
    <submittedName>
        <fullName evidence="1">Uncharacterized protein</fullName>
    </submittedName>
</protein>
<sequence length="229" mass="25078">MAVTAHSLLAGFEYKDGNIVGAIDQLILDMICAGKTASEHPSVIILGRRLTSRTYACHFDSDANARIFHVDNSPGALANYRVDFNNSEELKKLFASLTKESIPVLILFDVSTFKFVADIPSFLTNVSTAMPKGCRLIFQYEVAGGGITPVIPTHPGPYVHKLNHICVPIEEALFGKTRDEIKGEIFSISKDAICAQCLSVGFSDVQLKLKSQYPFIAYKTPSDYIIATV</sequence>
<dbReference type="EMBL" id="MK072392">
    <property type="protein sequence ID" value="AYV83725.1"/>
    <property type="molecule type" value="Genomic_DNA"/>
</dbReference>
<organism evidence="1">
    <name type="scientific">Hyperionvirus sp</name>
    <dbReference type="NCBI Taxonomy" id="2487770"/>
    <lineage>
        <taxon>Viruses</taxon>
        <taxon>Varidnaviria</taxon>
        <taxon>Bamfordvirae</taxon>
        <taxon>Nucleocytoviricota</taxon>
        <taxon>Megaviricetes</taxon>
        <taxon>Imitervirales</taxon>
        <taxon>Mimiviridae</taxon>
        <taxon>Klosneuvirinae</taxon>
    </lineage>
</organism>
<proteinExistence type="predicted"/>
<gene>
    <name evidence="1" type="ORF">Hyperionvirus10_61</name>
</gene>